<organism evidence="3 4">
    <name type="scientific">[Ruminococcus] torques</name>
    <dbReference type="NCBI Taxonomy" id="33039"/>
    <lineage>
        <taxon>Bacteria</taxon>
        <taxon>Bacillati</taxon>
        <taxon>Bacillota</taxon>
        <taxon>Clostridia</taxon>
        <taxon>Lachnospirales</taxon>
        <taxon>Lachnospiraceae</taxon>
        <taxon>Mediterraneibacter</taxon>
    </lineage>
</organism>
<dbReference type="AlphaFoldDB" id="A0A174ZE32"/>
<proteinExistence type="predicted"/>
<gene>
    <name evidence="3" type="ORF">ERS852502_00532</name>
</gene>
<accession>A0A174ZE32</accession>
<dbReference type="Pfam" id="PF24409">
    <property type="entry name" value="wHTH-PRTase_assc"/>
    <property type="match status" value="1"/>
</dbReference>
<dbReference type="EMBL" id="CZBX01000002">
    <property type="protein sequence ID" value="CUQ82518.1"/>
    <property type="molecule type" value="Genomic_DNA"/>
</dbReference>
<protein>
    <recommendedName>
        <fullName evidence="2">PRTase associated wHTH domain-containing protein</fullName>
    </recommendedName>
</protein>
<reference evidence="3 4" key="1">
    <citation type="submission" date="2015-09" db="EMBL/GenBank/DDBJ databases">
        <authorList>
            <consortium name="Pathogen Informatics"/>
        </authorList>
    </citation>
    <scope>NUCLEOTIDE SEQUENCE [LARGE SCALE GENOMIC DNA]</scope>
    <source>
        <strain evidence="3 4">2789STDY5834889</strain>
    </source>
</reference>
<sequence length="272" mass="31245">MTRNQTVEINHLTVLQIQYLTELEQLEKGRGIIGAVAAKCGVKHPTVSRFFKSCIEKGYLTESLEFTDKGKKMLRWHQKVQKDVREYLERSGITEGIDDVLKGMIENIDYRRLEELTKSHMRINKEIQMQKEQNQIRNIEELVEYGNHPVVISILQTDGSRRSMAENGFEPLGIVKRNKRGCYLELTIREMHAVSRINGKQMKGHLTCLKYLQGDMYKIADVKNGRIKIPLNACVFQNFDHGTLRGNLLITVSSSVGEAHMPESTARLIFKL</sequence>
<evidence type="ECO:0000259" key="2">
    <source>
        <dbReference type="Pfam" id="PF24409"/>
    </source>
</evidence>
<dbReference type="InterPro" id="IPR036390">
    <property type="entry name" value="WH_DNA-bd_sf"/>
</dbReference>
<evidence type="ECO:0000313" key="3">
    <source>
        <dbReference type="EMBL" id="CUQ82518.1"/>
    </source>
</evidence>
<feature type="coiled-coil region" evidence="1">
    <location>
        <begin position="113"/>
        <end position="142"/>
    </location>
</feature>
<keyword evidence="1" id="KW-0175">Coiled coil</keyword>
<evidence type="ECO:0000256" key="1">
    <source>
        <dbReference type="SAM" id="Coils"/>
    </source>
</evidence>
<dbReference type="Proteomes" id="UP000078383">
    <property type="component" value="Unassembled WGS sequence"/>
</dbReference>
<evidence type="ECO:0000313" key="4">
    <source>
        <dbReference type="Proteomes" id="UP000078383"/>
    </source>
</evidence>
<dbReference type="RefSeq" id="WP_055170963.1">
    <property type="nucleotide sequence ID" value="NZ_CZBX01000002.1"/>
</dbReference>
<name>A0A174ZE32_9FIRM</name>
<feature type="domain" description="PRTase associated wHTH" evidence="2">
    <location>
        <begin position="31"/>
        <end position="89"/>
    </location>
</feature>
<dbReference type="Gene3D" id="1.10.10.10">
    <property type="entry name" value="Winged helix-like DNA-binding domain superfamily/Winged helix DNA-binding domain"/>
    <property type="match status" value="1"/>
</dbReference>
<dbReference type="InterPro" id="IPR036388">
    <property type="entry name" value="WH-like_DNA-bd_sf"/>
</dbReference>
<dbReference type="SUPFAM" id="SSF46785">
    <property type="entry name" value="Winged helix' DNA-binding domain"/>
    <property type="match status" value="1"/>
</dbReference>
<dbReference type="OrthoDB" id="1972495at2"/>
<dbReference type="InterPro" id="IPR057055">
    <property type="entry name" value="wHTH-PRTase_assoc"/>
</dbReference>